<evidence type="ECO:0000256" key="10">
    <source>
        <dbReference type="ARBA" id="ARBA00023012"/>
    </source>
</evidence>
<dbReference type="Pfam" id="PF00702">
    <property type="entry name" value="Hydrolase"/>
    <property type="match status" value="1"/>
</dbReference>
<protein>
    <recommendedName>
        <fullName evidence="5">Phosphoserine phosphatase</fullName>
        <ecNumber evidence="4">3.1.3.3</ecNumber>
    </recommendedName>
    <alternativeName>
        <fullName evidence="12">O-phosphoserine phosphohydrolase</fullName>
    </alternativeName>
</protein>
<evidence type="ECO:0000313" key="18">
    <source>
        <dbReference type="EMBL" id="QDL54254.1"/>
    </source>
</evidence>
<dbReference type="SFLD" id="SFLDG01137">
    <property type="entry name" value="C1.6.1:_Phosphoserine_Phosphat"/>
    <property type="match status" value="1"/>
</dbReference>
<evidence type="ECO:0000256" key="15">
    <source>
        <dbReference type="PIRSR" id="PIRSR604469-1"/>
    </source>
</evidence>
<dbReference type="KEGG" id="rhg:EXZ61_08800"/>
<dbReference type="GO" id="GO:0000160">
    <property type="term" value="P:phosphorelay signal transduction system"/>
    <property type="evidence" value="ECO:0007669"/>
    <property type="project" value="UniProtKB-KW"/>
</dbReference>
<dbReference type="Gene3D" id="1.20.120.160">
    <property type="entry name" value="HPT domain"/>
    <property type="match status" value="1"/>
</dbReference>
<keyword evidence="11" id="KW-0718">Serine biosynthesis</keyword>
<keyword evidence="7" id="KW-0479">Metal-binding</keyword>
<dbReference type="PANTHER" id="PTHR43344:SF2">
    <property type="entry name" value="PHOSPHOSERINE PHOSPHATASE"/>
    <property type="match status" value="1"/>
</dbReference>
<dbReference type="SFLD" id="SFLDG01136">
    <property type="entry name" value="C1.6:_Phosphoserine_Phosphatas"/>
    <property type="match status" value="1"/>
</dbReference>
<evidence type="ECO:0000256" key="7">
    <source>
        <dbReference type="ARBA" id="ARBA00022723"/>
    </source>
</evidence>
<dbReference type="UniPathway" id="UPA00135">
    <property type="reaction ID" value="UER00198"/>
</dbReference>
<dbReference type="NCBIfam" id="TIGR01488">
    <property type="entry name" value="HAD-SF-IB"/>
    <property type="match status" value="1"/>
</dbReference>
<feature type="active site" description="Proton donor" evidence="15">
    <location>
        <position position="33"/>
    </location>
</feature>
<dbReference type="PANTHER" id="PTHR43344">
    <property type="entry name" value="PHOSPHOSERINE PHOSPHATASE"/>
    <property type="match status" value="1"/>
</dbReference>
<dbReference type="Pfam" id="PF01627">
    <property type="entry name" value="Hpt"/>
    <property type="match status" value="1"/>
</dbReference>
<keyword evidence="6" id="KW-0028">Amino-acid biosynthesis</keyword>
<evidence type="ECO:0000256" key="9">
    <source>
        <dbReference type="ARBA" id="ARBA00022842"/>
    </source>
</evidence>
<evidence type="ECO:0000256" key="12">
    <source>
        <dbReference type="ARBA" id="ARBA00031693"/>
    </source>
</evidence>
<keyword evidence="10" id="KW-0902">Two-component regulatory system</keyword>
<keyword evidence="19" id="KW-1185">Reference proteome</keyword>
<dbReference type="GO" id="GO:0000287">
    <property type="term" value="F:magnesium ion binding"/>
    <property type="evidence" value="ECO:0007669"/>
    <property type="project" value="TreeGrafter"/>
</dbReference>
<dbReference type="SUPFAM" id="SSF47226">
    <property type="entry name" value="Histidine-containing phosphotransfer domain, HPT domain"/>
    <property type="match status" value="1"/>
</dbReference>
<accession>A0A515ENP2</accession>
<comment type="catalytic activity">
    <reaction evidence="14">
        <text>O-phospho-D-serine + H2O = D-serine + phosphate</text>
        <dbReference type="Rhea" id="RHEA:24873"/>
        <dbReference type="ChEBI" id="CHEBI:15377"/>
        <dbReference type="ChEBI" id="CHEBI:35247"/>
        <dbReference type="ChEBI" id="CHEBI:43474"/>
        <dbReference type="ChEBI" id="CHEBI:58680"/>
        <dbReference type="EC" id="3.1.3.3"/>
    </reaction>
</comment>
<dbReference type="InterPro" id="IPR036641">
    <property type="entry name" value="HPT_dom_sf"/>
</dbReference>
<evidence type="ECO:0000256" key="4">
    <source>
        <dbReference type="ARBA" id="ARBA00012640"/>
    </source>
</evidence>
<dbReference type="NCBIfam" id="TIGR00338">
    <property type="entry name" value="serB"/>
    <property type="match status" value="1"/>
</dbReference>
<dbReference type="AlphaFoldDB" id="A0A515ENP2"/>
<evidence type="ECO:0000256" key="3">
    <source>
        <dbReference type="ARBA" id="ARBA00009184"/>
    </source>
</evidence>
<evidence type="ECO:0000256" key="14">
    <source>
        <dbReference type="ARBA" id="ARBA00048523"/>
    </source>
</evidence>
<evidence type="ECO:0000256" key="13">
    <source>
        <dbReference type="ARBA" id="ARBA00048138"/>
    </source>
</evidence>
<keyword evidence="16" id="KW-0597">Phosphoprotein</keyword>
<keyword evidence="8 18" id="KW-0378">Hydrolase</keyword>
<dbReference type="InterPro" id="IPR050582">
    <property type="entry name" value="HAD-like_SerB"/>
</dbReference>
<dbReference type="SFLD" id="SFLDS00003">
    <property type="entry name" value="Haloacid_Dehalogenase"/>
    <property type="match status" value="1"/>
</dbReference>
<comment type="cofactor">
    <cofactor evidence="1">
        <name>Mg(2+)</name>
        <dbReference type="ChEBI" id="CHEBI:18420"/>
    </cofactor>
</comment>
<proteinExistence type="inferred from homology"/>
<dbReference type="InterPro" id="IPR023214">
    <property type="entry name" value="HAD_sf"/>
</dbReference>
<dbReference type="SUPFAM" id="SSF56784">
    <property type="entry name" value="HAD-like"/>
    <property type="match status" value="1"/>
</dbReference>
<dbReference type="InterPro" id="IPR036412">
    <property type="entry name" value="HAD-like_sf"/>
</dbReference>
<dbReference type="Gene3D" id="3.40.50.1000">
    <property type="entry name" value="HAD superfamily/HAD-like"/>
    <property type="match status" value="1"/>
</dbReference>
<sequence>MTQITELSPGLVLQNTLSQSSLKDYKLIAFDMDSTLINIECVDEIADVVGRKAEVAAITDAAMRGEITDYKDSLRRRVALLKGVTVASMQEVYETRLKLNPGAVELVLACKEAGLKILLVSGGFSFFTDRIRDRLGIDFTRSNVLGVVDGVLTGALIDQPWGDICDGEEKRKMLLWTCGELGISPSQVIAVGDGANDLPMMSTGCLSVAYHAKPAVRERANIAINEGGLDRLLEVVRPYAQAKPKSLDLSVLDDLVGGDPAKFRKFAMLFISSLGDVLSQVDAAVAASDLATLAAMGHRAKSTAMNIGAAEFSEQCLLLEQSAKANQVDSALRIAHGLRPLFDGIKAEIDLRLAS</sequence>
<evidence type="ECO:0000256" key="2">
    <source>
        <dbReference type="ARBA" id="ARBA00005135"/>
    </source>
</evidence>
<comment type="catalytic activity">
    <reaction evidence="13">
        <text>O-phospho-L-serine + H2O = L-serine + phosphate</text>
        <dbReference type="Rhea" id="RHEA:21208"/>
        <dbReference type="ChEBI" id="CHEBI:15377"/>
        <dbReference type="ChEBI" id="CHEBI:33384"/>
        <dbReference type="ChEBI" id="CHEBI:43474"/>
        <dbReference type="ChEBI" id="CHEBI:57524"/>
        <dbReference type="EC" id="3.1.3.3"/>
    </reaction>
</comment>
<evidence type="ECO:0000256" key="8">
    <source>
        <dbReference type="ARBA" id="ARBA00022801"/>
    </source>
</evidence>
<dbReference type="GO" id="GO:0036424">
    <property type="term" value="F:L-phosphoserine phosphatase activity"/>
    <property type="evidence" value="ECO:0007669"/>
    <property type="project" value="InterPro"/>
</dbReference>
<dbReference type="PROSITE" id="PS50894">
    <property type="entry name" value="HPT"/>
    <property type="match status" value="1"/>
</dbReference>
<evidence type="ECO:0000256" key="11">
    <source>
        <dbReference type="ARBA" id="ARBA00023299"/>
    </source>
</evidence>
<name>A0A515ENP2_9BURK</name>
<dbReference type="InterPro" id="IPR008207">
    <property type="entry name" value="Sig_transdc_His_kin_Hpt_dom"/>
</dbReference>
<evidence type="ECO:0000256" key="5">
    <source>
        <dbReference type="ARBA" id="ARBA00015196"/>
    </source>
</evidence>
<feature type="modified residue" description="Phosphohistidine" evidence="16">
    <location>
        <position position="298"/>
    </location>
</feature>
<evidence type="ECO:0000256" key="6">
    <source>
        <dbReference type="ARBA" id="ARBA00022605"/>
    </source>
</evidence>
<dbReference type="SFLD" id="SFLDF00029">
    <property type="entry name" value="phosphoserine_phosphatase"/>
    <property type="match status" value="1"/>
</dbReference>
<feature type="active site" description="Nucleophile" evidence="15">
    <location>
        <position position="31"/>
    </location>
</feature>
<evidence type="ECO:0000256" key="1">
    <source>
        <dbReference type="ARBA" id="ARBA00001946"/>
    </source>
</evidence>
<organism evidence="18 19">
    <name type="scientific">Rhodoferax aquaticus</name>
    <dbReference type="NCBI Taxonomy" id="2527691"/>
    <lineage>
        <taxon>Bacteria</taxon>
        <taxon>Pseudomonadati</taxon>
        <taxon>Pseudomonadota</taxon>
        <taxon>Betaproteobacteria</taxon>
        <taxon>Burkholderiales</taxon>
        <taxon>Comamonadaceae</taxon>
        <taxon>Rhodoferax</taxon>
    </lineage>
</organism>
<dbReference type="InterPro" id="IPR004469">
    <property type="entry name" value="PSP"/>
</dbReference>
<dbReference type="GO" id="GO:0005737">
    <property type="term" value="C:cytoplasm"/>
    <property type="evidence" value="ECO:0007669"/>
    <property type="project" value="TreeGrafter"/>
</dbReference>
<dbReference type="GO" id="GO:0004672">
    <property type="term" value="F:protein kinase activity"/>
    <property type="evidence" value="ECO:0007669"/>
    <property type="project" value="UniProtKB-ARBA"/>
</dbReference>
<evidence type="ECO:0000313" key="19">
    <source>
        <dbReference type="Proteomes" id="UP000317365"/>
    </source>
</evidence>
<reference evidence="19" key="1">
    <citation type="submission" date="2019-02" db="EMBL/GenBank/DDBJ databases">
        <title>Complete genome sequence of Rhodoferax sp. Gr-4.</title>
        <authorList>
            <person name="Jin L."/>
        </authorList>
    </citation>
    <scope>NUCLEOTIDE SEQUENCE [LARGE SCALE GENOMIC DNA]</scope>
    <source>
        <strain evidence="19">Gr-4</strain>
    </source>
</reference>
<comment type="similarity">
    <text evidence="3">Belongs to the HAD-like hydrolase superfamily. SerB family.</text>
</comment>
<comment type="pathway">
    <text evidence="2">Amino-acid biosynthesis; L-serine biosynthesis; L-serine from 3-phospho-D-glycerate: step 3/3.</text>
</comment>
<keyword evidence="9" id="KW-0460">Magnesium</keyword>
<dbReference type="EMBL" id="CP036282">
    <property type="protein sequence ID" value="QDL54254.1"/>
    <property type="molecule type" value="Genomic_DNA"/>
</dbReference>
<gene>
    <name evidence="18" type="primary">serB</name>
    <name evidence="18" type="ORF">EXZ61_08800</name>
</gene>
<reference evidence="19" key="2">
    <citation type="journal article" date="2020" name="Int. J. Syst. Evol. Microbiol.">
        <title>Genomic insights into a novel species Rhodoferax aquaticus sp. nov., isolated from freshwater.</title>
        <authorList>
            <person name="Li T."/>
            <person name="Zhuo Y."/>
            <person name="Jin C.Z."/>
            <person name="Wu X."/>
            <person name="Ko S.R."/>
            <person name="Jin F.J."/>
            <person name="Ahn C.Y."/>
            <person name="Oh H.M."/>
            <person name="Lee H.G."/>
            <person name="Jin L."/>
        </authorList>
    </citation>
    <scope>NUCLEOTIDE SEQUENCE [LARGE SCALE GENOMIC DNA]</scope>
    <source>
        <strain evidence="19">Gr-4</strain>
    </source>
</reference>
<dbReference type="EC" id="3.1.3.3" evidence="4"/>
<dbReference type="CDD" id="cd07500">
    <property type="entry name" value="HAD_PSP"/>
    <property type="match status" value="1"/>
</dbReference>
<evidence type="ECO:0000259" key="17">
    <source>
        <dbReference type="PROSITE" id="PS50894"/>
    </source>
</evidence>
<dbReference type="GO" id="GO:0006564">
    <property type="term" value="P:L-serine biosynthetic process"/>
    <property type="evidence" value="ECO:0007669"/>
    <property type="project" value="UniProtKB-KW"/>
</dbReference>
<dbReference type="Proteomes" id="UP000317365">
    <property type="component" value="Chromosome"/>
</dbReference>
<feature type="domain" description="HPt" evidence="17">
    <location>
        <begin position="259"/>
        <end position="355"/>
    </location>
</feature>
<evidence type="ECO:0000256" key="16">
    <source>
        <dbReference type="PROSITE-ProRule" id="PRU00110"/>
    </source>
</evidence>